<dbReference type="PANTHER" id="PTHR44157">
    <property type="entry name" value="DNAJ HOMOLOG SUBFAMILY C MEMBER 11"/>
    <property type="match status" value="1"/>
</dbReference>
<accession>A0A1L9T338</accession>
<dbReference type="RefSeq" id="XP_040697668.1">
    <property type="nucleotide sequence ID" value="XM_040848118.1"/>
</dbReference>
<evidence type="ECO:0000313" key="6">
    <source>
        <dbReference type="EMBL" id="OJJ53862.1"/>
    </source>
</evidence>
<keyword evidence="7" id="KW-1185">Reference proteome</keyword>
<dbReference type="VEuPathDB" id="FungiDB:ASPSYDRAFT_50623"/>
<dbReference type="InterPro" id="IPR055225">
    <property type="entry name" value="DNAJC11-like_beta-barrel"/>
</dbReference>
<reference evidence="7" key="1">
    <citation type="journal article" date="2017" name="Genome Biol.">
        <title>Comparative genomics reveals high biological diversity and specific adaptations in the industrially and medically important fungal genus Aspergillus.</title>
        <authorList>
            <person name="de Vries R.P."/>
            <person name="Riley R."/>
            <person name="Wiebenga A."/>
            <person name="Aguilar-Osorio G."/>
            <person name="Amillis S."/>
            <person name="Uchima C.A."/>
            <person name="Anderluh G."/>
            <person name="Asadollahi M."/>
            <person name="Askin M."/>
            <person name="Barry K."/>
            <person name="Battaglia E."/>
            <person name="Bayram O."/>
            <person name="Benocci T."/>
            <person name="Braus-Stromeyer S.A."/>
            <person name="Caldana C."/>
            <person name="Canovas D."/>
            <person name="Cerqueira G.C."/>
            <person name="Chen F."/>
            <person name="Chen W."/>
            <person name="Choi C."/>
            <person name="Clum A."/>
            <person name="Dos Santos R.A."/>
            <person name="Damasio A.R."/>
            <person name="Diallinas G."/>
            <person name="Emri T."/>
            <person name="Fekete E."/>
            <person name="Flipphi M."/>
            <person name="Freyberg S."/>
            <person name="Gallo A."/>
            <person name="Gournas C."/>
            <person name="Habgood R."/>
            <person name="Hainaut M."/>
            <person name="Harispe M.L."/>
            <person name="Henrissat B."/>
            <person name="Hilden K.S."/>
            <person name="Hope R."/>
            <person name="Hossain A."/>
            <person name="Karabika E."/>
            <person name="Karaffa L."/>
            <person name="Karanyi Z."/>
            <person name="Krasevec N."/>
            <person name="Kuo A."/>
            <person name="Kusch H."/>
            <person name="LaButti K."/>
            <person name="Lagendijk E.L."/>
            <person name="Lapidus A."/>
            <person name="Levasseur A."/>
            <person name="Lindquist E."/>
            <person name="Lipzen A."/>
            <person name="Logrieco A.F."/>
            <person name="MacCabe A."/>
            <person name="Maekelae M.R."/>
            <person name="Malavazi I."/>
            <person name="Melin P."/>
            <person name="Meyer V."/>
            <person name="Mielnichuk N."/>
            <person name="Miskei M."/>
            <person name="Molnar A.P."/>
            <person name="Mule G."/>
            <person name="Ngan C.Y."/>
            <person name="Orejas M."/>
            <person name="Orosz E."/>
            <person name="Ouedraogo J.P."/>
            <person name="Overkamp K.M."/>
            <person name="Park H.-S."/>
            <person name="Perrone G."/>
            <person name="Piumi F."/>
            <person name="Punt P.J."/>
            <person name="Ram A.F."/>
            <person name="Ramon A."/>
            <person name="Rauscher S."/>
            <person name="Record E."/>
            <person name="Riano-Pachon D.M."/>
            <person name="Robert V."/>
            <person name="Roehrig J."/>
            <person name="Ruller R."/>
            <person name="Salamov A."/>
            <person name="Salih N.S."/>
            <person name="Samson R.A."/>
            <person name="Sandor E."/>
            <person name="Sanguinetti M."/>
            <person name="Schuetze T."/>
            <person name="Sepcic K."/>
            <person name="Shelest E."/>
            <person name="Sherlock G."/>
            <person name="Sophianopoulou V."/>
            <person name="Squina F.M."/>
            <person name="Sun H."/>
            <person name="Susca A."/>
            <person name="Todd R.B."/>
            <person name="Tsang A."/>
            <person name="Unkles S.E."/>
            <person name="van de Wiele N."/>
            <person name="van Rossen-Uffink D."/>
            <person name="Oliveira J.V."/>
            <person name="Vesth T.C."/>
            <person name="Visser J."/>
            <person name="Yu J.-H."/>
            <person name="Zhou M."/>
            <person name="Andersen M.R."/>
            <person name="Archer D.B."/>
            <person name="Baker S.E."/>
            <person name="Benoit I."/>
            <person name="Brakhage A.A."/>
            <person name="Braus G.H."/>
            <person name="Fischer R."/>
            <person name="Frisvad J.C."/>
            <person name="Goldman G.H."/>
            <person name="Houbraken J."/>
            <person name="Oakley B."/>
            <person name="Pocsi I."/>
            <person name="Scazzocchio C."/>
            <person name="Seiboth B."/>
            <person name="vanKuyk P.A."/>
            <person name="Wortman J."/>
            <person name="Dyer P.S."/>
            <person name="Grigoriev I.V."/>
        </authorList>
    </citation>
    <scope>NUCLEOTIDE SEQUENCE [LARGE SCALE GENOMIC DNA]</scope>
    <source>
        <strain evidence="7">CBS 593.65</strain>
    </source>
</reference>
<dbReference type="OrthoDB" id="666364at2759"/>
<name>A0A1L9T338_9EURO</name>
<dbReference type="SMART" id="SM00271">
    <property type="entry name" value="DnaJ"/>
    <property type="match status" value="1"/>
</dbReference>
<comment type="subcellular location">
    <subcellularLocation>
        <location evidence="1">Membrane</location>
    </subcellularLocation>
</comment>
<dbReference type="GO" id="GO:0042407">
    <property type="term" value="P:cristae formation"/>
    <property type="evidence" value="ECO:0007669"/>
    <property type="project" value="TreeGrafter"/>
</dbReference>
<protein>
    <recommendedName>
        <fullName evidence="5">J domain-containing protein</fullName>
    </recommendedName>
</protein>
<organism evidence="6 7">
    <name type="scientific">Aspergillus sydowii CBS 593.65</name>
    <dbReference type="NCBI Taxonomy" id="1036612"/>
    <lineage>
        <taxon>Eukaryota</taxon>
        <taxon>Fungi</taxon>
        <taxon>Dikarya</taxon>
        <taxon>Ascomycota</taxon>
        <taxon>Pezizomycotina</taxon>
        <taxon>Eurotiomycetes</taxon>
        <taxon>Eurotiomycetidae</taxon>
        <taxon>Eurotiales</taxon>
        <taxon>Aspergillaceae</taxon>
        <taxon>Aspergillus</taxon>
        <taxon>Aspergillus subgen. Nidulantes</taxon>
    </lineage>
</organism>
<evidence type="ECO:0000256" key="2">
    <source>
        <dbReference type="ARBA" id="ARBA00023136"/>
    </source>
</evidence>
<feature type="region of interest" description="Disordered" evidence="4">
    <location>
        <begin position="217"/>
        <end position="243"/>
    </location>
</feature>
<dbReference type="Pfam" id="PF11875">
    <property type="entry name" value="DnaJ-like_C11_C"/>
    <property type="match status" value="1"/>
</dbReference>
<dbReference type="PRINTS" id="PR00625">
    <property type="entry name" value="JDOMAIN"/>
</dbReference>
<dbReference type="Proteomes" id="UP000184356">
    <property type="component" value="Unassembled WGS sequence"/>
</dbReference>
<sequence>MDDNHERLFFGDANADSGDTDAYSVLMSYPEEADYYALLGLPRDPPPTDGAIRSAYRTLTLSFHPDKQPPELQVAAKQQFERIREAYETLIDPKKRLVYDVLGAEGVQREWGRMGAMGLGGEAERQEKQNQIGVKAMKPEEFRKWFFETMKKRERGMINSFVRSKGSLTVGINAQDMISVDEELDEVFLHVPSPKLSDLAVRYSFVTPFPTIRAVLGENEKDDVEDEEENKTEEDSHADGEPELEIYAGVSGGLQRLFEEVDLEYEDGETESRKVPLPLILSTQSINLGASTSRVFRDPNPKGILSRWPFSFLQSSILSVDATVLPAATVQANLAKSITVAPGTRPFNVVFGTVFTRSPFQTPPILNLQLTKGIGQKKMAFCNWSSGFIEWPLIVQTLLLPFAGLGSDDFLIEGQELSQLQVGIASQPSRLASDLGEEDSEVPEAQEEGEDEFEILRAKQREERRVAEAWQVAISSSPAVHGLVFKYSRNIFSGKAATDVAQSQWSSEKHYSLPPAGEPRSVRLDISSVINMDASLAWSVHGSRRVSELTRVGFGVGVQSHGLIMTFSWARLGQTLKFPIAICPIDHVNANSATLGVLLPWLAYCAIEFGYIRPRERRNRRKLVARHQKRLRRLLPQKRAESAQAIELMADQVQRRQNKEDKQGGLVITKAEYGHYPSTTRKAGNEPREPEVADVTIPVASLVDHGQLIISKKTTKFHILGFHDPAPLKAKQLKIWYHYHGKEHYVEANDAEGVTCPMRSHLLAA</sequence>
<dbReference type="GeneID" id="63764191"/>
<dbReference type="InterPro" id="IPR018253">
    <property type="entry name" value="DnaJ_domain_CS"/>
</dbReference>
<dbReference type="PANTHER" id="PTHR44157:SF1">
    <property type="entry name" value="DNAJ HOMOLOG SUBFAMILY C MEMBER 11"/>
    <property type="match status" value="1"/>
</dbReference>
<dbReference type="EMBL" id="KV878596">
    <property type="protein sequence ID" value="OJJ53862.1"/>
    <property type="molecule type" value="Genomic_DNA"/>
</dbReference>
<feature type="compositionally biased region" description="Acidic residues" evidence="4">
    <location>
        <begin position="220"/>
        <end position="232"/>
    </location>
</feature>
<dbReference type="Pfam" id="PF22774">
    <property type="entry name" value="DNAJC11_beta-barrel"/>
    <property type="match status" value="1"/>
</dbReference>
<keyword evidence="2" id="KW-0472">Membrane</keyword>
<dbReference type="InterPro" id="IPR024586">
    <property type="entry name" value="DnaJ-like_C11_C"/>
</dbReference>
<gene>
    <name evidence="6" type="ORF">ASPSYDRAFT_50623</name>
</gene>
<dbReference type="STRING" id="1036612.A0A1L9T338"/>
<keyword evidence="3" id="KW-0143">Chaperone</keyword>
<evidence type="ECO:0000313" key="7">
    <source>
        <dbReference type="Proteomes" id="UP000184356"/>
    </source>
</evidence>
<feature type="domain" description="J" evidence="5">
    <location>
        <begin position="34"/>
        <end position="103"/>
    </location>
</feature>
<dbReference type="GO" id="GO:0016020">
    <property type="term" value="C:membrane"/>
    <property type="evidence" value="ECO:0007669"/>
    <property type="project" value="UniProtKB-SubCell"/>
</dbReference>
<dbReference type="InterPro" id="IPR036869">
    <property type="entry name" value="J_dom_sf"/>
</dbReference>
<dbReference type="PROSITE" id="PS50076">
    <property type="entry name" value="DNAJ_2"/>
    <property type="match status" value="1"/>
</dbReference>
<evidence type="ECO:0000256" key="3">
    <source>
        <dbReference type="ARBA" id="ARBA00023186"/>
    </source>
</evidence>
<dbReference type="Pfam" id="PF00226">
    <property type="entry name" value="DnaJ"/>
    <property type="match status" value="1"/>
</dbReference>
<dbReference type="Gene3D" id="1.10.287.110">
    <property type="entry name" value="DnaJ domain"/>
    <property type="match status" value="1"/>
</dbReference>
<evidence type="ECO:0000256" key="1">
    <source>
        <dbReference type="ARBA" id="ARBA00004370"/>
    </source>
</evidence>
<dbReference type="InterPro" id="IPR001623">
    <property type="entry name" value="DnaJ_domain"/>
</dbReference>
<evidence type="ECO:0000256" key="4">
    <source>
        <dbReference type="SAM" id="MobiDB-lite"/>
    </source>
</evidence>
<dbReference type="AlphaFoldDB" id="A0A1L9T338"/>
<dbReference type="SUPFAM" id="SSF46565">
    <property type="entry name" value="Chaperone J-domain"/>
    <property type="match status" value="1"/>
</dbReference>
<proteinExistence type="predicted"/>
<dbReference type="CDD" id="cd06257">
    <property type="entry name" value="DnaJ"/>
    <property type="match status" value="1"/>
</dbReference>
<evidence type="ECO:0000259" key="5">
    <source>
        <dbReference type="PROSITE" id="PS50076"/>
    </source>
</evidence>
<dbReference type="GO" id="GO:0005739">
    <property type="term" value="C:mitochondrion"/>
    <property type="evidence" value="ECO:0007669"/>
    <property type="project" value="GOC"/>
</dbReference>
<dbReference type="PROSITE" id="PS00636">
    <property type="entry name" value="DNAJ_1"/>
    <property type="match status" value="1"/>
</dbReference>
<dbReference type="InterPro" id="IPR052243">
    <property type="entry name" value="Mito_inner_membrane_organizer"/>
</dbReference>